<reference evidence="3" key="1">
    <citation type="submission" date="2025-08" db="UniProtKB">
        <authorList>
            <consortium name="Ensembl"/>
        </authorList>
    </citation>
    <scope>IDENTIFICATION</scope>
</reference>
<keyword evidence="4" id="KW-1185">Reference proteome</keyword>
<dbReference type="SUPFAM" id="SSF50891">
    <property type="entry name" value="Cyclophilin-like"/>
    <property type="match status" value="1"/>
</dbReference>
<comment type="function">
    <text evidence="1">PPIases accelerate the folding of proteins. It catalyzes the cis-trans isomerization of proline imidic peptide bonds in oligopeptides.</text>
</comment>
<evidence type="ECO:0000313" key="4">
    <source>
        <dbReference type="Proteomes" id="UP000472273"/>
    </source>
</evidence>
<evidence type="ECO:0000256" key="1">
    <source>
        <dbReference type="RuleBase" id="RU363019"/>
    </source>
</evidence>
<comment type="catalytic activity">
    <reaction evidence="1">
        <text>[protein]-peptidylproline (omega=180) = [protein]-peptidylproline (omega=0)</text>
        <dbReference type="Rhea" id="RHEA:16237"/>
        <dbReference type="Rhea" id="RHEA-COMP:10747"/>
        <dbReference type="Rhea" id="RHEA-COMP:10748"/>
        <dbReference type="ChEBI" id="CHEBI:83833"/>
        <dbReference type="ChEBI" id="CHEBI:83834"/>
        <dbReference type="EC" id="5.2.1.8"/>
    </reaction>
</comment>
<proteinExistence type="inferred from homology"/>
<dbReference type="GO" id="GO:0006457">
    <property type="term" value="P:protein folding"/>
    <property type="evidence" value="ECO:0007669"/>
    <property type="project" value="TreeGrafter"/>
</dbReference>
<protein>
    <recommendedName>
        <fullName evidence="1">Peptidyl-prolyl cis-trans isomerase</fullName>
        <shortName evidence="1">PPIase</shortName>
        <ecNumber evidence="1">5.2.1.8</ecNumber>
    </recommendedName>
</protein>
<keyword evidence="1" id="KW-0697">Rotamase</keyword>
<dbReference type="InterPro" id="IPR029000">
    <property type="entry name" value="Cyclophilin-like_dom_sf"/>
</dbReference>
<dbReference type="Gene3D" id="2.40.100.10">
    <property type="entry name" value="Cyclophilin-like"/>
    <property type="match status" value="2"/>
</dbReference>
<dbReference type="OMA" id="VGHMKIQ"/>
<dbReference type="EC" id="5.2.1.8" evidence="1"/>
<feature type="domain" description="PPIase cyclophilin-type" evidence="2">
    <location>
        <begin position="52"/>
        <end position="112"/>
    </location>
</feature>
<reference evidence="3" key="2">
    <citation type="submission" date="2025-09" db="UniProtKB">
        <authorList>
            <consortium name="Ensembl"/>
        </authorList>
    </citation>
    <scope>IDENTIFICATION</scope>
</reference>
<evidence type="ECO:0000259" key="2">
    <source>
        <dbReference type="PROSITE" id="PS50072"/>
    </source>
</evidence>
<dbReference type="PROSITE" id="PS50072">
    <property type="entry name" value="CSA_PPIASE_2"/>
    <property type="match status" value="1"/>
</dbReference>
<dbReference type="GO" id="GO:0003755">
    <property type="term" value="F:peptidyl-prolyl cis-trans isomerase activity"/>
    <property type="evidence" value="ECO:0007669"/>
    <property type="project" value="UniProtKB-UniRule"/>
</dbReference>
<dbReference type="Pfam" id="PF00160">
    <property type="entry name" value="Pro_isomerase"/>
    <property type="match status" value="1"/>
</dbReference>
<comment type="similarity">
    <text evidence="1">Belongs to the cyclophilin-type PPIase family.</text>
</comment>
<dbReference type="GO" id="GO:0005737">
    <property type="term" value="C:cytoplasm"/>
    <property type="evidence" value="ECO:0007669"/>
    <property type="project" value="TreeGrafter"/>
</dbReference>
<dbReference type="Proteomes" id="UP000472273">
    <property type="component" value="Unplaced"/>
</dbReference>
<dbReference type="InterPro" id="IPR002130">
    <property type="entry name" value="Cyclophilin-type_PPIase_dom"/>
</dbReference>
<name>A0A670YJM2_PSETE</name>
<organism evidence="3 4">
    <name type="scientific">Pseudonaja textilis</name>
    <name type="common">Eastern brown snake</name>
    <dbReference type="NCBI Taxonomy" id="8673"/>
    <lineage>
        <taxon>Eukaryota</taxon>
        <taxon>Metazoa</taxon>
        <taxon>Chordata</taxon>
        <taxon>Craniata</taxon>
        <taxon>Vertebrata</taxon>
        <taxon>Euteleostomi</taxon>
        <taxon>Lepidosauria</taxon>
        <taxon>Squamata</taxon>
        <taxon>Bifurcata</taxon>
        <taxon>Unidentata</taxon>
        <taxon>Episquamata</taxon>
        <taxon>Toxicofera</taxon>
        <taxon>Serpentes</taxon>
        <taxon>Colubroidea</taxon>
        <taxon>Elapidae</taxon>
        <taxon>Hydrophiinae</taxon>
        <taxon>Pseudonaja</taxon>
    </lineage>
</organism>
<accession>A0A670YJM2</accession>
<sequence>MVVLASNPKNSVVFFDVTNGRQELGHMKLELFADLVPKRTENFRWCSHWLQSGPSTNSYQFFITCSKCDWLNGIHVVFSKIIDGLLIMRKIENVSTGLNNKPKLLVVIAQCG</sequence>
<dbReference type="PANTHER" id="PTHR11071:SF561">
    <property type="entry name" value="PEPTIDYL-PROLYL CIS-TRANS ISOMERASE D-RELATED"/>
    <property type="match status" value="1"/>
</dbReference>
<dbReference type="GeneTree" id="ENSGT00940000154721"/>
<evidence type="ECO:0000313" key="3">
    <source>
        <dbReference type="Ensembl" id="ENSPTXP00000008795.1"/>
    </source>
</evidence>
<dbReference type="GO" id="GO:0016018">
    <property type="term" value="F:cyclosporin A binding"/>
    <property type="evidence" value="ECO:0007669"/>
    <property type="project" value="TreeGrafter"/>
</dbReference>
<dbReference type="PRINTS" id="PR00153">
    <property type="entry name" value="CSAPPISMRASE"/>
</dbReference>
<dbReference type="Ensembl" id="ENSPTXT00000009100.1">
    <property type="protein sequence ID" value="ENSPTXP00000008795.1"/>
    <property type="gene ID" value="ENSPTXG00000006352.1"/>
</dbReference>
<dbReference type="PANTHER" id="PTHR11071">
    <property type="entry name" value="PEPTIDYL-PROLYL CIS-TRANS ISOMERASE"/>
    <property type="match status" value="1"/>
</dbReference>
<keyword evidence="1" id="KW-0413">Isomerase</keyword>
<dbReference type="AlphaFoldDB" id="A0A670YJM2"/>